<dbReference type="Proteomes" id="UP000663833">
    <property type="component" value="Unassembled WGS sequence"/>
</dbReference>
<dbReference type="PANTHER" id="PTHR36649">
    <property type="entry name" value="UBIQUITIN-LIKE DOMAIN-CONTAINING PROTEIN"/>
    <property type="match status" value="1"/>
</dbReference>
<reference evidence="1" key="1">
    <citation type="submission" date="2021-02" db="EMBL/GenBank/DDBJ databases">
        <authorList>
            <person name="Nowell W R."/>
        </authorList>
    </citation>
    <scope>NUCLEOTIDE SEQUENCE</scope>
</reference>
<protein>
    <submittedName>
        <fullName evidence="1">Uncharacterized protein</fullName>
    </submittedName>
</protein>
<dbReference type="PANTHER" id="PTHR36649:SF28">
    <property type="entry name" value="UBIQUITIN-LIKE DOMAIN-CONTAINING PROTEIN"/>
    <property type="match status" value="1"/>
</dbReference>
<dbReference type="EMBL" id="CAJNXB010004255">
    <property type="protein sequence ID" value="CAF3366576.1"/>
    <property type="molecule type" value="Genomic_DNA"/>
</dbReference>
<sequence length="521" mass="58648">MEDLHTVYVLNKRIEKLRMRAFKLTHDDSRRAIQFDWVVLQQLDDIRTSLDGMARTRGTKVKRRYSYKTLTAAMQHSTIDAIPILLVPPKFKITTMIIGAKVTAFKMTPAWFKLDDEAKVLKNIIYPANIANKRPLNTIARYRAVIGKTNDFSHESLLVSDDQTETLVLALDAFARQFGGDLSFTNEDLSFEESAHCTACGVANLSSAHLLATNYVPTAKLTFEIGIAYKELAKSEETMQNFAMSFVQAIVDVLSCENDYIRILSINLSSKSKRQVEVSFGITTPSQEKTEEYVRILQEHARSGFLNNKILRLVKPSEYECTWSSVLSFLQLRPEDFDSKHNFDYRQPDLPESLTRGGYPYYLPMGWYRHAIKVNNKYGDGDAWLGSTNAPGEWPVAFHGTHSGAVSGITAQGLLIKVVQVDLKRPEAIEQMGEAADKPGLYLATHCNGGSHSTYTRPFDVQTSQDLTKSFRVVFQCRVKPGTFTAHKSPVKVGDAWRVVDPDAVRPYGILLKDEEITVPD</sequence>
<evidence type="ECO:0000313" key="2">
    <source>
        <dbReference type="EMBL" id="CAF3366576.1"/>
    </source>
</evidence>
<dbReference type="Proteomes" id="UP000663825">
    <property type="component" value="Unassembled WGS sequence"/>
</dbReference>
<dbReference type="EMBL" id="CAJOBO010000829">
    <property type="protein sequence ID" value="CAF4296732.1"/>
    <property type="molecule type" value="Genomic_DNA"/>
</dbReference>
<dbReference type="Proteomes" id="UP000663851">
    <property type="component" value="Unassembled WGS sequence"/>
</dbReference>
<name>A0A817SU31_9BILA</name>
<evidence type="ECO:0000313" key="4">
    <source>
        <dbReference type="EMBL" id="CAF4296732.1"/>
    </source>
</evidence>
<dbReference type="EMBL" id="CAJOBP010000144">
    <property type="protein sequence ID" value="CAF4130459.1"/>
    <property type="molecule type" value="Genomic_DNA"/>
</dbReference>
<evidence type="ECO:0000313" key="5">
    <source>
        <dbReference type="Proteomes" id="UP000663833"/>
    </source>
</evidence>
<comment type="caution">
    <text evidence="1">The sequence shown here is derived from an EMBL/GenBank/DDBJ whole genome shotgun (WGS) entry which is preliminary data.</text>
</comment>
<evidence type="ECO:0000313" key="6">
    <source>
        <dbReference type="Proteomes" id="UP000663873"/>
    </source>
</evidence>
<dbReference type="AlphaFoldDB" id="A0A817SU31"/>
<proteinExistence type="predicted"/>
<dbReference type="Proteomes" id="UP000663873">
    <property type="component" value="Unassembled WGS sequence"/>
</dbReference>
<accession>A0A817SU31</accession>
<gene>
    <name evidence="4" type="ORF">HFQ381_LOCUS13276</name>
    <name evidence="1" type="ORF">LUA448_LOCUS8229</name>
    <name evidence="2" type="ORF">TIS948_LOCUS24661</name>
    <name evidence="3" type="ORF">UJA718_LOCUS2195</name>
</gene>
<evidence type="ECO:0000313" key="1">
    <source>
        <dbReference type="EMBL" id="CAF3302791.1"/>
    </source>
</evidence>
<evidence type="ECO:0000313" key="3">
    <source>
        <dbReference type="EMBL" id="CAF4130459.1"/>
    </source>
</evidence>
<dbReference type="OrthoDB" id="428577at2759"/>
<dbReference type="EMBL" id="CAJNYD010000865">
    <property type="protein sequence ID" value="CAF3302791.1"/>
    <property type="molecule type" value="Genomic_DNA"/>
</dbReference>
<organism evidence="1 5">
    <name type="scientific">Rotaria socialis</name>
    <dbReference type="NCBI Taxonomy" id="392032"/>
    <lineage>
        <taxon>Eukaryota</taxon>
        <taxon>Metazoa</taxon>
        <taxon>Spiralia</taxon>
        <taxon>Gnathifera</taxon>
        <taxon>Rotifera</taxon>
        <taxon>Eurotatoria</taxon>
        <taxon>Bdelloidea</taxon>
        <taxon>Philodinida</taxon>
        <taxon>Philodinidae</taxon>
        <taxon>Rotaria</taxon>
    </lineage>
</organism>
<keyword evidence="6" id="KW-1185">Reference proteome</keyword>